<dbReference type="PROSITE" id="PS51140">
    <property type="entry name" value="CUE"/>
    <property type="match status" value="1"/>
</dbReference>
<evidence type="ECO:0000313" key="13">
    <source>
        <dbReference type="EMBL" id="KAG2517317.1"/>
    </source>
</evidence>
<proteinExistence type="predicted"/>
<dbReference type="GO" id="GO:0016567">
    <property type="term" value="P:protein ubiquitination"/>
    <property type="evidence" value="ECO:0007669"/>
    <property type="project" value="TreeGrafter"/>
</dbReference>
<dbReference type="Proteomes" id="UP000785171">
    <property type="component" value="Unassembled WGS sequence"/>
</dbReference>
<feature type="region of interest" description="Disordered" evidence="10">
    <location>
        <begin position="468"/>
        <end position="489"/>
    </location>
</feature>
<keyword evidence="8 11" id="KW-1133">Transmembrane helix</keyword>
<evidence type="ECO:0000256" key="3">
    <source>
        <dbReference type="ARBA" id="ARBA00022692"/>
    </source>
</evidence>
<evidence type="ECO:0000256" key="5">
    <source>
        <dbReference type="ARBA" id="ARBA00022771"/>
    </source>
</evidence>
<keyword evidence="2" id="KW-0808">Transferase</keyword>
<dbReference type="EMBL" id="JPWV03000319">
    <property type="protein sequence ID" value="KAG2517317.1"/>
    <property type="molecule type" value="Genomic_DNA"/>
</dbReference>
<dbReference type="InterPro" id="IPR003892">
    <property type="entry name" value="CUE"/>
</dbReference>
<evidence type="ECO:0000256" key="6">
    <source>
        <dbReference type="ARBA" id="ARBA00022786"/>
    </source>
</evidence>
<evidence type="ECO:0000256" key="11">
    <source>
        <dbReference type="SAM" id="Phobius"/>
    </source>
</evidence>
<name>A0A8T0LQ34_9STRA</name>
<feature type="transmembrane region" description="Helical" evidence="11">
    <location>
        <begin position="176"/>
        <end position="199"/>
    </location>
</feature>
<dbReference type="Gene3D" id="1.10.8.10">
    <property type="entry name" value="DNA helicase RuvA subunit, C-terminal domain"/>
    <property type="match status" value="1"/>
</dbReference>
<evidence type="ECO:0000256" key="1">
    <source>
        <dbReference type="ARBA" id="ARBA00004141"/>
    </source>
</evidence>
<dbReference type="GO" id="GO:0061630">
    <property type="term" value="F:ubiquitin protein ligase activity"/>
    <property type="evidence" value="ECO:0007669"/>
    <property type="project" value="TreeGrafter"/>
</dbReference>
<organism evidence="13 14">
    <name type="scientific">Phytophthora kernoviae</name>
    <dbReference type="NCBI Taxonomy" id="325452"/>
    <lineage>
        <taxon>Eukaryota</taxon>
        <taxon>Sar</taxon>
        <taxon>Stramenopiles</taxon>
        <taxon>Oomycota</taxon>
        <taxon>Peronosporomycetes</taxon>
        <taxon>Peronosporales</taxon>
        <taxon>Peronosporaceae</taxon>
        <taxon>Phytophthora</taxon>
    </lineage>
</organism>
<evidence type="ECO:0000259" key="12">
    <source>
        <dbReference type="PROSITE" id="PS51140"/>
    </source>
</evidence>
<sequence>MERPDSQHRPVSLQQLGSVVTGRRYLLLTTAATAIAVASAAQRLDELPASASISSTAMLFLAELMSSRISAVIMLHFFLVAMYHVLLLLARAALGSLRPVELQQTKETLIPFVLLRCQLLVSTMEPAAHGQRSELGLLVVWLAALAVLRALLSLTQARFQHVMTRPMTQLRDLQRLGGVLGGVVVLNIALAASCSRLALFSERIVHVPWFEASLLLLKTLELGVQVGFQALDVSAANFMDEDENASPGYSENSEFHLLLLQTVLSGCYLVQLVLYYLYVISVDQFRVSLFDLILILNVKNATVRLLEKIKHVKLYHQVVLDLDHLFPDASPEELESVSDDVSAFLSRWVPFPNFSFEIVRHRGRERTFEVTQMLQQIWEVFPQYTLEELHADLTRTRSVERTMERILNGRLDGQRLAMEQRNTDRVDMTATGVLGDAVIDLGENFRWSLSTLVSALWNPLPPAIETPRQVAESNEGVTAGEEEAQRQEHQDVATLQIRCIYAVNGITGKGGRETLGRIGHLPIRIHTARARLRRVGLSDKDVGGVDEEEEAEGRGPVNVLVVVPGDLNQVAKDTRSARTHSEHRRKRWRELNEILDKNKKAKTNGDDGSSTGYSYVRWSEVKSVLDYEWYKQERKPIPDHAFDFLIKYLKYAAEAMNGYTDASREAKRYHFIAPVLIMLCSLFVDVKLEVEESVDGNEVHANGNFEFVLTRGKTKICIVEAKKNDFDQGKAQALIGCEAVADREGLYVVYGIVTDFMKWQLYRCGENSILLDSSTLSAKSEELDNGSMRDVCEMIYGALSDHEEECKKEQLCIE</sequence>
<gene>
    <name evidence="13" type="ORF">JM16_004043</name>
</gene>
<dbReference type="GO" id="GO:0006511">
    <property type="term" value="P:ubiquitin-dependent protein catabolic process"/>
    <property type="evidence" value="ECO:0007669"/>
    <property type="project" value="TreeGrafter"/>
</dbReference>
<dbReference type="GO" id="GO:0008270">
    <property type="term" value="F:zinc ion binding"/>
    <property type="evidence" value="ECO:0007669"/>
    <property type="project" value="UniProtKB-KW"/>
</dbReference>
<feature type="transmembrane region" description="Helical" evidence="11">
    <location>
        <begin position="135"/>
        <end position="155"/>
    </location>
</feature>
<keyword evidence="9 11" id="KW-0472">Membrane</keyword>
<keyword evidence="7" id="KW-0862">Zinc</keyword>
<dbReference type="PROSITE" id="PS51318">
    <property type="entry name" value="TAT"/>
    <property type="match status" value="1"/>
</dbReference>
<evidence type="ECO:0000256" key="4">
    <source>
        <dbReference type="ARBA" id="ARBA00022723"/>
    </source>
</evidence>
<protein>
    <recommendedName>
        <fullName evidence="12">CUE domain-containing protein</fullName>
    </recommendedName>
</protein>
<dbReference type="AlphaFoldDB" id="A0A8T0LQ34"/>
<dbReference type="PANTHER" id="PTHR15067">
    <property type="entry name" value="E3 UBIQUITIN-PROTEIN LIGASE RNF8"/>
    <property type="match status" value="1"/>
</dbReference>
<keyword evidence="5" id="KW-0863">Zinc-finger</keyword>
<evidence type="ECO:0000313" key="14">
    <source>
        <dbReference type="Proteomes" id="UP000785171"/>
    </source>
</evidence>
<comment type="subcellular location">
    <subcellularLocation>
        <location evidence="1">Membrane</location>
        <topology evidence="1">Multi-pass membrane protein</topology>
    </subcellularLocation>
</comment>
<evidence type="ECO:0000256" key="7">
    <source>
        <dbReference type="ARBA" id="ARBA00022833"/>
    </source>
</evidence>
<evidence type="ECO:0000256" key="2">
    <source>
        <dbReference type="ARBA" id="ARBA00022679"/>
    </source>
</evidence>
<dbReference type="GO" id="GO:0000151">
    <property type="term" value="C:ubiquitin ligase complex"/>
    <property type="evidence" value="ECO:0007669"/>
    <property type="project" value="TreeGrafter"/>
</dbReference>
<dbReference type="GO" id="GO:0005829">
    <property type="term" value="C:cytosol"/>
    <property type="evidence" value="ECO:0007669"/>
    <property type="project" value="TreeGrafter"/>
</dbReference>
<comment type="caution">
    <text evidence="13">The sequence shown here is derived from an EMBL/GenBank/DDBJ whole genome shotgun (WGS) entry which is preliminary data.</text>
</comment>
<feature type="domain" description="CUE" evidence="12">
    <location>
        <begin position="369"/>
        <end position="411"/>
    </location>
</feature>
<keyword evidence="6" id="KW-0833">Ubl conjugation pathway</keyword>
<dbReference type="SMART" id="SM00546">
    <property type="entry name" value="CUE"/>
    <property type="match status" value="1"/>
</dbReference>
<reference evidence="13" key="1">
    <citation type="journal article" date="2015" name="Genom Data">
        <title>Genome sequences of six Phytophthora species associated with forests in New Zealand.</title>
        <authorList>
            <person name="Studholme D.J."/>
            <person name="McDougal R.L."/>
            <person name="Sambles C."/>
            <person name="Hansen E."/>
            <person name="Hardy G."/>
            <person name="Grant M."/>
            <person name="Ganley R.J."/>
            <person name="Williams N.M."/>
        </authorList>
    </citation>
    <scope>NUCLEOTIDE SEQUENCE</scope>
    <source>
        <strain evidence="13">NZFS 2646</strain>
    </source>
</reference>
<dbReference type="CDD" id="cd14421">
    <property type="entry name" value="CUE_AMFR"/>
    <property type="match status" value="1"/>
</dbReference>
<reference evidence="13" key="2">
    <citation type="submission" date="2020-06" db="EMBL/GenBank/DDBJ databases">
        <authorList>
            <person name="Studholme D.J."/>
        </authorList>
    </citation>
    <scope>NUCLEOTIDE SEQUENCE</scope>
    <source>
        <strain evidence="13">NZFS 2646</strain>
    </source>
</reference>
<evidence type="ECO:0000256" key="10">
    <source>
        <dbReference type="SAM" id="MobiDB-lite"/>
    </source>
</evidence>
<accession>A0A8T0LQ34</accession>
<evidence type="ECO:0000256" key="8">
    <source>
        <dbReference type="ARBA" id="ARBA00022989"/>
    </source>
</evidence>
<keyword evidence="3 11" id="KW-0812">Transmembrane</keyword>
<dbReference type="InterPro" id="IPR006311">
    <property type="entry name" value="TAT_signal"/>
</dbReference>
<evidence type="ECO:0000256" key="9">
    <source>
        <dbReference type="ARBA" id="ARBA00023136"/>
    </source>
</evidence>
<dbReference type="Pfam" id="PF02845">
    <property type="entry name" value="CUE"/>
    <property type="match status" value="1"/>
</dbReference>
<feature type="transmembrane region" description="Helical" evidence="11">
    <location>
        <begin position="72"/>
        <end position="94"/>
    </location>
</feature>
<keyword evidence="4" id="KW-0479">Metal-binding</keyword>
<dbReference type="GO" id="GO:0016020">
    <property type="term" value="C:membrane"/>
    <property type="evidence" value="ECO:0007669"/>
    <property type="project" value="UniProtKB-SubCell"/>
</dbReference>
<dbReference type="GO" id="GO:0043130">
    <property type="term" value="F:ubiquitin binding"/>
    <property type="evidence" value="ECO:0007669"/>
    <property type="project" value="InterPro"/>
</dbReference>
<dbReference type="PANTHER" id="PTHR15067:SF4">
    <property type="entry name" value="E3 UBIQUITIN-PROTEIN LIGASE RNF8"/>
    <property type="match status" value="1"/>
</dbReference>